<evidence type="ECO:0000256" key="4">
    <source>
        <dbReference type="ARBA" id="ARBA00022989"/>
    </source>
</evidence>
<sequence>MEPEAYHGKNGVLDSVNEVPGAQGRYNMMMDRSDMNRLGKKQELKRSFRLISIFSFMCVVMSTWVFVINASTSGLAAGGTGGFIAVYIGSSFAYFTVVLSLAEMASIAPTAGGQARVTNPKFTSYVAGWLLTLSWLCGVTSGMFLTGQMVQGAILITNESSNAQPYQVWCLVFAFAASGLFLNTVGARYLALMEVFVAVFLVLG</sequence>
<accession>A0A4U0VK03</accession>
<keyword evidence="3 6" id="KW-0812">Transmembrane</keyword>
<evidence type="ECO:0000313" key="7">
    <source>
        <dbReference type="EMBL" id="TKA48736.1"/>
    </source>
</evidence>
<dbReference type="GO" id="GO:0016020">
    <property type="term" value="C:membrane"/>
    <property type="evidence" value="ECO:0007669"/>
    <property type="project" value="UniProtKB-SubCell"/>
</dbReference>
<evidence type="ECO:0000256" key="5">
    <source>
        <dbReference type="ARBA" id="ARBA00023136"/>
    </source>
</evidence>
<dbReference type="Proteomes" id="UP000310066">
    <property type="component" value="Unassembled WGS sequence"/>
</dbReference>
<evidence type="ECO:0000256" key="6">
    <source>
        <dbReference type="SAM" id="Phobius"/>
    </source>
</evidence>
<dbReference type="OrthoDB" id="3848445at2759"/>
<feature type="transmembrane region" description="Helical" evidence="6">
    <location>
        <begin position="82"/>
        <end position="102"/>
    </location>
</feature>
<gene>
    <name evidence="7" type="ORF">B0A54_00872</name>
</gene>
<dbReference type="PANTHER" id="PTHR45649">
    <property type="entry name" value="AMINO-ACID PERMEASE BAT1"/>
    <property type="match status" value="1"/>
</dbReference>
<organism evidence="7 8">
    <name type="scientific">Friedmanniomyces endolithicus</name>
    <dbReference type="NCBI Taxonomy" id="329885"/>
    <lineage>
        <taxon>Eukaryota</taxon>
        <taxon>Fungi</taxon>
        <taxon>Dikarya</taxon>
        <taxon>Ascomycota</taxon>
        <taxon>Pezizomycotina</taxon>
        <taxon>Dothideomycetes</taxon>
        <taxon>Dothideomycetidae</taxon>
        <taxon>Mycosphaerellales</taxon>
        <taxon>Teratosphaeriaceae</taxon>
        <taxon>Friedmanniomyces</taxon>
    </lineage>
</organism>
<protein>
    <recommendedName>
        <fullName evidence="9">Amino acid permease/ SLC12A domain-containing protein</fullName>
    </recommendedName>
</protein>
<proteinExistence type="predicted"/>
<evidence type="ECO:0000256" key="3">
    <source>
        <dbReference type="ARBA" id="ARBA00022692"/>
    </source>
</evidence>
<dbReference type="GO" id="GO:0022857">
    <property type="term" value="F:transmembrane transporter activity"/>
    <property type="evidence" value="ECO:0007669"/>
    <property type="project" value="UniProtKB-ARBA"/>
</dbReference>
<feature type="transmembrane region" description="Helical" evidence="6">
    <location>
        <begin position="122"/>
        <end position="146"/>
    </location>
</feature>
<feature type="transmembrane region" description="Helical" evidence="6">
    <location>
        <begin position="166"/>
        <end position="185"/>
    </location>
</feature>
<evidence type="ECO:0008006" key="9">
    <source>
        <dbReference type="Google" id="ProtNLM"/>
    </source>
</evidence>
<comment type="caution">
    <text evidence="7">The sequence shown here is derived from an EMBL/GenBank/DDBJ whole genome shotgun (WGS) entry which is preliminary data.</text>
</comment>
<dbReference type="Gene3D" id="1.20.1740.10">
    <property type="entry name" value="Amino acid/polyamine transporter I"/>
    <property type="match status" value="1"/>
</dbReference>
<name>A0A4U0VK03_9PEZI</name>
<keyword evidence="4 6" id="KW-1133">Transmembrane helix</keyword>
<keyword evidence="5 6" id="KW-0472">Membrane</keyword>
<keyword evidence="2" id="KW-0813">Transport</keyword>
<dbReference type="AlphaFoldDB" id="A0A4U0VK03"/>
<reference evidence="7 8" key="1">
    <citation type="submission" date="2017-03" db="EMBL/GenBank/DDBJ databases">
        <title>Genomes of endolithic fungi from Antarctica.</title>
        <authorList>
            <person name="Coleine C."/>
            <person name="Masonjones S."/>
            <person name="Stajich J.E."/>
        </authorList>
    </citation>
    <scope>NUCLEOTIDE SEQUENCE [LARGE SCALE GENOMIC DNA]</scope>
    <source>
        <strain evidence="7 8">CCFEE 5311</strain>
    </source>
</reference>
<evidence type="ECO:0000313" key="8">
    <source>
        <dbReference type="Proteomes" id="UP000310066"/>
    </source>
</evidence>
<dbReference type="STRING" id="329885.A0A4U0VK03"/>
<evidence type="ECO:0000256" key="2">
    <source>
        <dbReference type="ARBA" id="ARBA00022448"/>
    </source>
</evidence>
<comment type="subcellular location">
    <subcellularLocation>
        <location evidence="1">Membrane</location>
        <topology evidence="1">Multi-pass membrane protein</topology>
    </subcellularLocation>
</comment>
<dbReference type="EMBL" id="NAJP01000003">
    <property type="protein sequence ID" value="TKA48736.1"/>
    <property type="molecule type" value="Genomic_DNA"/>
</dbReference>
<dbReference type="PANTHER" id="PTHR45649:SF2">
    <property type="entry name" value="ACID PERMEASE, PUTATIVE-RELATED"/>
    <property type="match status" value="1"/>
</dbReference>
<evidence type="ECO:0000256" key="1">
    <source>
        <dbReference type="ARBA" id="ARBA00004141"/>
    </source>
</evidence>
<feature type="transmembrane region" description="Helical" evidence="6">
    <location>
        <begin position="50"/>
        <end position="70"/>
    </location>
</feature>